<accession>A0A2N9I8A3</accession>
<sequence length="504" mass="56503">MSSQSSGSGGQRRSDRHAKGKAVAYAPESSPDIDDEYDAMEDPRTRADSMIARNLQEHFDAEAASAPPVRFSSKRQRADRVPPSVDPIPEDFVMPGLRYPPQGGIQPRYHVITPVMDTPLLTNLIHHPSSSVRHCEDPSAESIGRGGWSDFCKLLVCARREYCEFLMELGFGPFLDILYVYVSHPLVRCWVERVFHHTGTFHFSTCDMGVLPVDWSAILGILFGGRVPPSEPVSGLEALDILGIKDSSAIEGTKSTSLRLRYLRDLLRREKDEPPPELRYRQWTAYFIFSCFLCNDKSTVPTPIVGMFRDVDTLREYDWGALTYSRLPSALDPAFPLARRWDLARIQRLTACTLLECRMMVDCIRDIDVVFQPYSSALVGRAELFEVVQLSRRRIWIRTPRSWELLMDERTWFTQNSLGPLMSIHEVEGGRVMGGIAVDSHHIRSSREIDRLQSEILRGDGPAVKGGGPAAEGSGLSGCEAGRSGCEHSESRGLALELGYCPYH</sequence>
<evidence type="ECO:0008006" key="3">
    <source>
        <dbReference type="Google" id="ProtNLM"/>
    </source>
</evidence>
<dbReference type="AlphaFoldDB" id="A0A2N9I8A3"/>
<name>A0A2N9I8A3_FAGSY</name>
<feature type="region of interest" description="Disordered" evidence="1">
    <location>
        <begin position="460"/>
        <end position="482"/>
    </location>
</feature>
<reference evidence="2" key="1">
    <citation type="submission" date="2018-02" db="EMBL/GenBank/DDBJ databases">
        <authorList>
            <person name="Cohen D.B."/>
            <person name="Kent A.D."/>
        </authorList>
    </citation>
    <scope>NUCLEOTIDE SEQUENCE</scope>
</reference>
<evidence type="ECO:0000256" key="1">
    <source>
        <dbReference type="SAM" id="MobiDB-lite"/>
    </source>
</evidence>
<organism evidence="2">
    <name type="scientific">Fagus sylvatica</name>
    <name type="common">Beechnut</name>
    <dbReference type="NCBI Taxonomy" id="28930"/>
    <lineage>
        <taxon>Eukaryota</taxon>
        <taxon>Viridiplantae</taxon>
        <taxon>Streptophyta</taxon>
        <taxon>Embryophyta</taxon>
        <taxon>Tracheophyta</taxon>
        <taxon>Spermatophyta</taxon>
        <taxon>Magnoliopsida</taxon>
        <taxon>eudicotyledons</taxon>
        <taxon>Gunneridae</taxon>
        <taxon>Pentapetalae</taxon>
        <taxon>rosids</taxon>
        <taxon>fabids</taxon>
        <taxon>Fagales</taxon>
        <taxon>Fagaceae</taxon>
        <taxon>Fagus</taxon>
    </lineage>
</organism>
<feature type="compositionally biased region" description="Acidic residues" evidence="1">
    <location>
        <begin position="31"/>
        <end position="40"/>
    </location>
</feature>
<evidence type="ECO:0000313" key="2">
    <source>
        <dbReference type="EMBL" id="SPD20249.1"/>
    </source>
</evidence>
<feature type="region of interest" description="Disordered" evidence="1">
    <location>
        <begin position="59"/>
        <end position="87"/>
    </location>
</feature>
<proteinExistence type="predicted"/>
<dbReference type="EMBL" id="OIVN01004979">
    <property type="protein sequence ID" value="SPD20249.1"/>
    <property type="molecule type" value="Genomic_DNA"/>
</dbReference>
<feature type="region of interest" description="Disordered" evidence="1">
    <location>
        <begin position="1"/>
        <end position="44"/>
    </location>
</feature>
<gene>
    <name evidence="2" type="ORF">FSB_LOCUS48131</name>
</gene>
<protein>
    <recommendedName>
        <fullName evidence="3">Aminotransferase-like plant mobile domain-containing protein</fullName>
    </recommendedName>
</protein>